<feature type="chain" id="PRO_5018028508" description="RxLR effector protein" evidence="2">
    <location>
        <begin position="31"/>
        <end position="448"/>
    </location>
</feature>
<gene>
    <name evidence="3" type="ORF">DD238_006174</name>
</gene>
<evidence type="ECO:0000256" key="2">
    <source>
        <dbReference type="SAM" id="SignalP"/>
    </source>
</evidence>
<dbReference type="VEuPathDB" id="FungiDB:DD237_008265"/>
<dbReference type="EMBL" id="QLLG01000021">
    <property type="protein sequence ID" value="RMX69548.1"/>
    <property type="molecule type" value="Genomic_DNA"/>
</dbReference>
<evidence type="ECO:0000313" key="3">
    <source>
        <dbReference type="EMBL" id="RMX69548.1"/>
    </source>
</evidence>
<keyword evidence="4" id="KW-1185">Reference proteome</keyword>
<reference evidence="3 4" key="1">
    <citation type="submission" date="2018-06" db="EMBL/GenBank/DDBJ databases">
        <title>Comparative genomics of downy mildews reveals potential adaptations to biotrophy.</title>
        <authorList>
            <person name="Fletcher K."/>
            <person name="Klosterman S.J."/>
            <person name="Derevnina L."/>
            <person name="Martin F."/>
            <person name="Koike S."/>
            <person name="Reyes Chin-Wo S."/>
            <person name="Mou B."/>
            <person name="Michelmore R."/>
        </authorList>
    </citation>
    <scope>NUCLEOTIDE SEQUENCE [LARGE SCALE GENOMIC DNA]</scope>
    <source>
        <strain evidence="3 4">R14</strain>
    </source>
</reference>
<feature type="signal peptide" evidence="2">
    <location>
        <begin position="1"/>
        <end position="30"/>
    </location>
</feature>
<dbReference type="AlphaFoldDB" id="A0A3M6VRQ4"/>
<evidence type="ECO:0000256" key="1">
    <source>
        <dbReference type="SAM" id="MobiDB-lite"/>
    </source>
</evidence>
<sequence>MPIKPKKTLLTKALLVIILVVRSTMGLATADLPPEDALRTSQASDTLDMDLTPPASKQKRYLRSAADVTTTSTGELRRLVSDLSGLKELGSSLGKQTEAFPARLRQSVSAIYSKSMTRIRAQWWLWSNKQRDPEKAFKSLQLGKPGKNPFENPKFPVWKYIVEKITSKEDAPRVMFESMVHALGDEGTLDRFLAQAISSIKFGDVVESVYNYRLNQWLQSDYNYTPKRVYNLLELNKYDKIGEVPGRPEFSMWAAYNTYKKSTKEAFKLHKGFKRSTFHPDLMRALAEVDEADGNFKFAQDLLYLQIQYLIEHPYYREPSFELFKLQGEGTLNPTDLTTDPLGRLWVDYVYMRAQDEDGFTDLGEVFKKLELRVGHKAAVAVMKMVHKDGYFLKSLEKEKPIKEKENFDSFLKDLPEKIPSKYVEDEDEMVEGIMLQNRRHAITSTMT</sequence>
<organism evidence="3 4">
    <name type="scientific">Peronospora effusa</name>
    <dbReference type="NCBI Taxonomy" id="542832"/>
    <lineage>
        <taxon>Eukaryota</taxon>
        <taxon>Sar</taxon>
        <taxon>Stramenopiles</taxon>
        <taxon>Oomycota</taxon>
        <taxon>Peronosporomycetes</taxon>
        <taxon>Peronosporales</taxon>
        <taxon>Peronosporaceae</taxon>
        <taxon>Peronospora</taxon>
    </lineage>
</organism>
<protein>
    <recommendedName>
        <fullName evidence="5">RxLR effector protein</fullName>
    </recommendedName>
</protein>
<name>A0A3M6VRQ4_9STRA</name>
<accession>A0A3M6VRQ4</accession>
<evidence type="ECO:0000313" key="4">
    <source>
        <dbReference type="Proteomes" id="UP000282087"/>
    </source>
</evidence>
<proteinExistence type="predicted"/>
<dbReference type="Proteomes" id="UP000282087">
    <property type="component" value="Unassembled WGS sequence"/>
</dbReference>
<comment type="caution">
    <text evidence="3">The sequence shown here is derived from an EMBL/GenBank/DDBJ whole genome shotgun (WGS) entry which is preliminary data.</text>
</comment>
<keyword evidence="2" id="KW-0732">Signal</keyword>
<evidence type="ECO:0008006" key="5">
    <source>
        <dbReference type="Google" id="ProtNLM"/>
    </source>
</evidence>
<feature type="region of interest" description="Disordered" evidence="1">
    <location>
        <begin position="40"/>
        <end position="66"/>
    </location>
</feature>